<keyword evidence="3" id="KW-0597">Phosphoprotein</keyword>
<dbReference type="GO" id="GO:0016301">
    <property type="term" value="F:kinase activity"/>
    <property type="evidence" value="ECO:0007669"/>
    <property type="project" value="UniProtKB-KW"/>
</dbReference>
<feature type="transmembrane region" description="Helical" evidence="10">
    <location>
        <begin position="128"/>
        <end position="156"/>
    </location>
</feature>
<dbReference type="EC" id="2.7.13.3" evidence="2"/>
<dbReference type="PANTHER" id="PTHR24421">
    <property type="entry name" value="NITRATE/NITRITE SENSOR PROTEIN NARX-RELATED"/>
    <property type="match status" value="1"/>
</dbReference>
<dbReference type="CDD" id="cd16917">
    <property type="entry name" value="HATPase_UhpB-NarQ-NarX-like"/>
    <property type="match status" value="1"/>
</dbReference>
<keyword evidence="8" id="KW-0902">Two-component regulatory system</keyword>
<keyword evidence="10" id="KW-0812">Transmembrane</keyword>
<dbReference type="InterPro" id="IPR050482">
    <property type="entry name" value="Sensor_HK_TwoCompSys"/>
</dbReference>
<evidence type="ECO:0000313" key="12">
    <source>
        <dbReference type="EMBL" id="MFI1459445.1"/>
    </source>
</evidence>
<organism evidence="12 13">
    <name type="scientific">Nocardia carnea</name>
    <dbReference type="NCBI Taxonomy" id="37328"/>
    <lineage>
        <taxon>Bacteria</taxon>
        <taxon>Bacillati</taxon>
        <taxon>Actinomycetota</taxon>
        <taxon>Actinomycetes</taxon>
        <taxon>Mycobacteriales</taxon>
        <taxon>Nocardiaceae</taxon>
        <taxon>Nocardia</taxon>
    </lineage>
</organism>
<keyword evidence="13" id="KW-1185">Reference proteome</keyword>
<evidence type="ECO:0000256" key="4">
    <source>
        <dbReference type="ARBA" id="ARBA00022679"/>
    </source>
</evidence>
<feature type="region of interest" description="Disordered" evidence="9">
    <location>
        <begin position="1"/>
        <end position="28"/>
    </location>
</feature>
<evidence type="ECO:0000256" key="3">
    <source>
        <dbReference type="ARBA" id="ARBA00022553"/>
    </source>
</evidence>
<evidence type="ECO:0000256" key="2">
    <source>
        <dbReference type="ARBA" id="ARBA00012438"/>
    </source>
</evidence>
<evidence type="ECO:0000259" key="11">
    <source>
        <dbReference type="Pfam" id="PF07730"/>
    </source>
</evidence>
<evidence type="ECO:0000256" key="8">
    <source>
        <dbReference type="ARBA" id="ARBA00023012"/>
    </source>
</evidence>
<reference evidence="12 13" key="1">
    <citation type="submission" date="2024-10" db="EMBL/GenBank/DDBJ databases">
        <title>The Natural Products Discovery Center: Release of the First 8490 Sequenced Strains for Exploring Actinobacteria Biosynthetic Diversity.</title>
        <authorList>
            <person name="Kalkreuter E."/>
            <person name="Kautsar S.A."/>
            <person name="Yang D."/>
            <person name="Bader C.D."/>
            <person name="Teijaro C.N."/>
            <person name="Fluegel L."/>
            <person name="Davis C.M."/>
            <person name="Simpson J.R."/>
            <person name="Lauterbach L."/>
            <person name="Steele A.D."/>
            <person name="Gui C."/>
            <person name="Meng S."/>
            <person name="Li G."/>
            <person name="Viehrig K."/>
            <person name="Ye F."/>
            <person name="Su P."/>
            <person name="Kiefer A.F."/>
            <person name="Nichols A."/>
            <person name="Cepeda A.J."/>
            <person name="Yan W."/>
            <person name="Fan B."/>
            <person name="Jiang Y."/>
            <person name="Adhikari A."/>
            <person name="Zheng C.-J."/>
            <person name="Schuster L."/>
            <person name="Cowan T.M."/>
            <person name="Smanski M.J."/>
            <person name="Chevrette M.G."/>
            <person name="De Carvalho L.P.S."/>
            <person name="Shen B."/>
        </authorList>
    </citation>
    <scope>NUCLEOTIDE SEQUENCE [LARGE SCALE GENOMIC DNA]</scope>
    <source>
        <strain evidence="12 13">NPDC020568</strain>
    </source>
</reference>
<accession>A0ABW7TF12</accession>
<dbReference type="SUPFAM" id="SSF55874">
    <property type="entry name" value="ATPase domain of HSP90 chaperone/DNA topoisomerase II/histidine kinase"/>
    <property type="match status" value="1"/>
</dbReference>
<feature type="transmembrane region" description="Helical" evidence="10">
    <location>
        <begin position="50"/>
        <end position="76"/>
    </location>
</feature>
<dbReference type="EMBL" id="JBIRUQ010000001">
    <property type="protein sequence ID" value="MFI1459445.1"/>
    <property type="molecule type" value="Genomic_DNA"/>
</dbReference>
<proteinExistence type="predicted"/>
<sequence length="424" mass="46190">MRSVFAGSRVDRRDDEARRSAEREPEDRAVTVMGSARRTGPRFFISPWRALLAVVCGGVLSAVTVIGSVPVVLLGFTRSLRAALWEPMLRLHCMRLRLIDPDTAVRADTRVREASAAQRLPTFRHITYIVTTTLFSGVVFCLAALGFSVAAVLLAAPIIVRDDYFDFGPWVIDDNAAAWASAGVGLLATLLLLVLLGAWSALEALLARSLLTPDSDRWRHEAVRIESSRSALLEAEGFERELLESELHDRVQHRLVALSMNLGLTEAQDTDGPAGRLAAEAHRQVDDTLSELRAVLRGFSPRVLSERGLEPALTDLAADLPLDIHIDLDNNRLPPAVEHMSYVLVAECLTNVARHADAARVDVRGSRTGSRWILNVTDNGPGGAHIVDGHGLDRLQRRLAALDGQLTVASPPGGPTTIRMECTV</sequence>
<comment type="catalytic activity">
    <reaction evidence="1">
        <text>ATP + protein L-histidine = ADP + protein N-phospho-L-histidine.</text>
        <dbReference type="EC" id="2.7.13.3"/>
    </reaction>
</comment>
<keyword evidence="7" id="KW-0067">ATP-binding</keyword>
<dbReference type="InterPro" id="IPR036890">
    <property type="entry name" value="HATPase_C_sf"/>
</dbReference>
<dbReference type="Pfam" id="PF07730">
    <property type="entry name" value="HisKA_3"/>
    <property type="match status" value="1"/>
</dbReference>
<dbReference type="Proteomes" id="UP001611263">
    <property type="component" value="Unassembled WGS sequence"/>
</dbReference>
<evidence type="ECO:0000256" key="9">
    <source>
        <dbReference type="SAM" id="MobiDB-lite"/>
    </source>
</evidence>
<dbReference type="RefSeq" id="WP_231507909.1">
    <property type="nucleotide sequence ID" value="NZ_JBIRUQ010000001.1"/>
</dbReference>
<evidence type="ECO:0000256" key="7">
    <source>
        <dbReference type="ARBA" id="ARBA00022840"/>
    </source>
</evidence>
<keyword evidence="4" id="KW-0808">Transferase</keyword>
<dbReference type="Gene3D" id="3.30.565.10">
    <property type="entry name" value="Histidine kinase-like ATPase, C-terminal domain"/>
    <property type="match status" value="1"/>
</dbReference>
<protein>
    <recommendedName>
        <fullName evidence="2">histidine kinase</fullName>
        <ecNumber evidence="2">2.7.13.3</ecNumber>
    </recommendedName>
</protein>
<evidence type="ECO:0000313" key="13">
    <source>
        <dbReference type="Proteomes" id="UP001611263"/>
    </source>
</evidence>
<feature type="compositionally biased region" description="Basic and acidic residues" evidence="9">
    <location>
        <begin position="9"/>
        <end position="28"/>
    </location>
</feature>
<keyword evidence="6 12" id="KW-0418">Kinase</keyword>
<gene>
    <name evidence="12" type="ORF">ACH4WX_01840</name>
</gene>
<comment type="caution">
    <text evidence="12">The sequence shown here is derived from an EMBL/GenBank/DDBJ whole genome shotgun (WGS) entry which is preliminary data.</text>
</comment>
<dbReference type="InterPro" id="IPR011712">
    <property type="entry name" value="Sig_transdc_His_kin_sub3_dim/P"/>
</dbReference>
<evidence type="ECO:0000256" key="1">
    <source>
        <dbReference type="ARBA" id="ARBA00000085"/>
    </source>
</evidence>
<keyword evidence="10" id="KW-0472">Membrane</keyword>
<evidence type="ECO:0000256" key="6">
    <source>
        <dbReference type="ARBA" id="ARBA00022777"/>
    </source>
</evidence>
<feature type="domain" description="Signal transduction histidine kinase subgroup 3 dimerisation and phosphoacceptor" evidence="11">
    <location>
        <begin position="239"/>
        <end position="303"/>
    </location>
</feature>
<name>A0ABW7TF12_9NOCA</name>
<dbReference type="GeneID" id="93506307"/>
<evidence type="ECO:0000256" key="5">
    <source>
        <dbReference type="ARBA" id="ARBA00022741"/>
    </source>
</evidence>
<evidence type="ECO:0000256" key="10">
    <source>
        <dbReference type="SAM" id="Phobius"/>
    </source>
</evidence>
<keyword evidence="5" id="KW-0547">Nucleotide-binding</keyword>
<dbReference type="PANTHER" id="PTHR24421:SF10">
    <property type="entry name" value="NITRATE_NITRITE SENSOR PROTEIN NARQ"/>
    <property type="match status" value="1"/>
</dbReference>
<dbReference type="Gene3D" id="1.20.5.1930">
    <property type="match status" value="1"/>
</dbReference>
<feature type="transmembrane region" description="Helical" evidence="10">
    <location>
        <begin position="176"/>
        <end position="202"/>
    </location>
</feature>
<keyword evidence="10" id="KW-1133">Transmembrane helix</keyword>